<dbReference type="PRINTS" id="PR00081">
    <property type="entry name" value="GDHRDH"/>
</dbReference>
<proteinExistence type="predicted"/>
<dbReference type="OrthoDB" id="1393670at2759"/>
<dbReference type="AlphaFoldDB" id="A0A8J5XHM5"/>
<dbReference type="GO" id="GO:0005783">
    <property type="term" value="C:endoplasmic reticulum"/>
    <property type="evidence" value="ECO:0007669"/>
    <property type="project" value="UniProtKB-SubCell"/>
</dbReference>
<organism evidence="4 5">
    <name type="scientific">Diacronema lutheri</name>
    <name type="common">Unicellular marine alga</name>
    <name type="synonym">Monochrysis lutheri</name>
    <dbReference type="NCBI Taxonomy" id="2081491"/>
    <lineage>
        <taxon>Eukaryota</taxon>
        <taxon>Haptista</taxon>
        <taxon>Haptophyta</taxon>
        <taxon>Pavlovophyceae</taxon>
        <taxon>Pavlovales</taxon>
        <taxon>Pavlovaceae</taxon>
        <taxon>Diacronema</taxon>
    </lineage>
</organism>
<keyword evidence="5" id="KW-1185">Reference proteome</keyword>
<comment type="subcellular location">
    <subcellularLocation>
        <location evidence="1">Endoplasmic reticulum</location>
    </subcellularLocation>
</comment>
<keyword evidence="2" id="KW-0560">Oxidoreductase</keyword>
<dbReference type="PANTHER" id="PTHR43899:SF4">
    <property type="entry name" value="17 BETA-HYDROXYSTEROID DEHYDROGENASE TYPE 3"/>
    <property type="match status" value="1"/>
</dbReference>
<protein>
    <submittedName>
        <fullName evidence="4">Uncharacterized protein</fullName>
    </submittedName>
</protein>
<dbReference type="InterPro" id="IPR002347">
    <property type="entry name" value="SDR_fam"/>
</dbReference>
<evidence type="ECO:0000256" key="1">
    <source>
        <dbReference type="ARBA" id="ARBA00004240"/>
    </source>
</evidence>
<evidence type="ECO:0000313" key="4">
    <source>
        <dbReference type="EMBL" id="KAG8464157.1"/>
    </source>
</evidence>
<keyword evidence="3" id="KW-0472">Membrane</keyword>
<evidence type="ECO:0000256" key="2">
    <source>
        <dbReference type="ARBA" id="ARBA00023002"/>
    </source>
</evidence>
<dbReference type="PANTHER" id="PTHR43899">
    <property type="entry name" value="RH59310P"/>
    <property type="match status" value="1"/>
</dbReference>
<dbReference type="Pfam" id="PF00106">
    <property type="entry name" value="adh_short"/>
    <property type="match status" value="1"/>
</dbReference>
<dbReference type="Proteomes" id="UP000751190">
    <property type="component" value="Unassembled WGS sequence"/>
</dbReference>
<dbReference type="GO" id="GO:0016491">
    <property type="term" value="F:oxidoreductase activity"/>
    <property type="evidence" value="ECO:0007669"/>
    <property type="project" value="UniProtKB-KW"/>
</dbReference>
<dbReference type="OMA" id="DQGSMCM"/>
<name>A0A8J5XHM5_DIALT</name>
<keyword evidence="3" id="KW-0812">Transmembrane</keyword>
<dbReference type="InterPro" id="IPR020904">
    <property type="entry name" value="Sc_DH/Rdtase_CS"/>
</dbReference>
<feature type="transmembrane region" description="Helical" evidence="3">
    <location>
        <begin position="35"/>
        <end position="62"/>
    </location>
</feature>
<dbReference type="PROSITE" id="PS00061">
    <property type="entry name" value="ADH_SHORT"/>
    <property type="match status" value="1"/>
</dbReference>
<dbReference type="SUPFAM" id="SSF51735">
    <property type="entry name" value="NAD(P)-binding Rossmann-fold domains"/>
    <property type="match status" value="1"/>
</dbReference>
<comment type="caution">
    <text evidence="4">The sequence shown here is derived from an EMBL/GenBank/DDBJ whole genome shotgun (WGS) entry which is preliminary data.</text>
</comment>
<gene>
    <name evidence="4" type="ORF">KFE25_003220</name>
</gene>
<keyword evidence="3" id="KW-1133">Transmembrane helix</keyword>
<dbReference type="EMBL" id="JAGTXO010000013">
    <property type="protein sequence ID" value="KAG8464157.1"/>
    <property type="molecule type" value="Genomic_DNA"/>
</dbReference>
<dbReference type="Gene3D" id="3.40.50.720">
    <property type="entry name" value="NAD(P)-binding Rossmann-like Domain"/>
    <property type="match status" value="1"/>
</dbReference>
<dbReference type="InterPro" id="IPR036291">
    <property type="entry name" value="NAD(P)-bd_dom_sf"/>
</dbReference>
<evidence type="ECO:0000256" key="3">
    <source>
        <dbReference type="SAM" id="Phobius"/>
    </source>
</evidence>
<sequence>MVLIGEAVWASAVTLPVEAWRTVCAACAAYPYFAPFALVGFLSLATYVGLLAAQLLVCDLLLSDNLKTRYKADWALVTGGSSGIGRAIVEKLVGQGLNVVIVALQDKLLDELFAELSAKHPHLQFRKVGVSLAERDESSYMGPIIAATSDIHISLVFNNAGFICVGFFSDVPLGKWMANYHCNATCALPISHHFLNRMMEAKRPGLLAYTSSSACLFPNPFSSLYASSKAFLTMFACSIAAEVRSLGIDVVVVHPSPMATNFFKAGEGLAMLMAFKKLAAGPEVIADVLFSTAGRFVVRDQGAVTIFFRLVLKVLDSVFFAELTSWFAHTTGDYKQFTAQRAAAAKAKAQ</sequence>
<reference evidence="4" key="1">
    <citation type="submission" date="2021-05" db="EMBL/GenBank/DDBJ databases">
        <title>The genome of the haptophyte Pavlova lutheri (Diacronema luteri, Pavlovales) - a model for lipid biosynthesis in eukaryotic algae.</title>
        <authorList>
            <person name="Hulatt C.J."/>
            <person name="Posewitz M.C."/>
        </authorList>
    </citation>
    <scope>NUCLEOTIDE SEQUENCE</scope>
    <source>
        <strain evidence="4">NIVA-4/92</strain>
    </source>
</reference>
<dbReference type="InterPro" id="IPR051019">
    <property type="entry name" value="VLCFA-Steroid_DH"/>
</dbReference>
<evidence type="ECO:0000313" key="5">
    <source>
        <dbReference type="Proteomes" id="UP000751190"/>
    </source>
</evidence>
<accession>A0A8J5XHM5</accession>